<evidence type="ECO:0000256" key="1">
    <source>
        <dbReference type="SAM" id="MobiDB-lite"/>
    </source>
</evidence>
<name>A0A5D3KIF4_9BRAD</name>
<evidence type="ECO:0000313" key="3">
    <source>
        <dbReference type="Proteomes" id="UP000324758"/>
    </source>
</evidence>
<dbReference type="Proteomes" id="UP000324758">
    <property type="component" value="Unassembled WGS sequence"/>
</dbReference>
<feature type="compositionally biased region" description="Basic and acidic residues" evidence="1">
    <location>
        <begin position="53"/>
        <end position="64"/>
    </location>
</feature>
<dbReference type="RefSeq" id="WP_148776111.1">
    <property type="nucleotide sequence ID" value="NZ_VSSS01000051.1"/>
</dbReference>
<reference evidence="2 3" key="1">
    <citation type="submission" date="2019-08" db="EMBL/GenBank/DDBJ databases">
        <title>Bradyrhizobium hipponensis sp. nov., a rhizobium isolated from a Lupinus angustifolius root nodule in Tunisia.</title>
        <authorList>
            <person name="Off K."/>
            <person name="Rejili M."/>
            <person name="Mars M."/>
            <person name="Brachmann A."/>
            <person name="Marin M."/>
        </authorList>
    </citation>
    <scope>NUCLEOTIDE SEQUENCE [LARGE SCALE GENOMIC DNA]</scope>
    <source>
        <strain evidence="2 3">CTAW71</strain>
    </source>
</reference>
<gene>
    <name evidence="2" type="ORF">FXB40_32180</name>
</gene>
<dbReference type="EMBL" id="VSSS01000051">
    <property type="protein sequence ID" value="TYL90746.1"/>
    <property type="molecule type" value="Genomic_DNA"/>
</dbReference>
<dbReference type="AlphaFoldDB" id="A0A5D3KIF4"/>
<dbReference type="OrthoDB" id="8453984at2"/>
<protein>
    <submittedName>
        <fullName evidence="2">Uncharacterized protein</fullName>
    </submittedName>
</protein>
<proteinExistence type="predicted"/>
<evidence type="ECO:0000313" key="2">
    <source>
        <dbReference type="EMBL" id="TYL90746.1"/>
    </source>
</evidence>
<keyword evidence="3" id="KW-1185">Reference proteome</keyword>
<accession>A0A5D3KIF4</accession>
<organism evidence="2 3">
    <name type="scientific">Bradyrhizobium rifense</name>
    <dbReference type="NCBI Taxonomy" id="515499"/>
    <lineage>
        <taxon>Bacteria</taxon>
        <taxon>Pseudomonadati</taxon>
        <taxon>Pseudomonadota</taxon>
        <taxon>Alphaproteobacteria</taxon>
        <taxon>Hyphomicrobiales</taxon>
        <taxon>Nitrobacteraceae</taxon>
        <taxon>Bradyrhizobium</taxon>
    </lineage>
</organism>
<feature type="region of interest" description="Disordered" evidence="1">
    <location>
        <begin position="43"/>
        <end position="64"/>
    </location>
</feature>
<sequence length="64" mass="6628">MDVIKDHLSEIISFAAGLAGGSFLTFKFTRTTRVSDAGNLVNQSGATAGGDVVGRDKLAGRDQS</sequence>
<comment type="caution">
    <text evidence="2">The sequence shown here is derived from an EMBL/GenBank/DDBJ whole genome shotgun (WGS) entry which is preliminary data.</text>
</comment>